<comment type="similarity">
    <text evidence="2 5">Belongs to the LipB family.</text>
</comment>
<dbReference type="InterPro" id="IPR045864">
    <property type="entry name" value="aa-tRNA-synth_II/BPL/LPL"/>
</dbReference>
<dbReference type="GO" id="GO:0005739">
    <property type="term" value="C:mitochondrion"/>
    <property type="evidence" value="ECO:0007669"/>
    <property type="project" value="UniProtKB-SubCell"/>
</dbReference>
<dbReference type="EC" id="2.3.1.181" evidence="5"/>
<feature type="site" description="Lowers pKa of active site Cys" evidence="6">
    <location>
        <position position="163"/>
    </location>
</feature>
<evidence type="ECO:0000256" key="4">
    <source>
        <dbReference type="ARBA" id="ARBA00023315"/>
    </source>
</evidence>
<keyword evidence="3 5" id="KW-0808">Transferase</keyword>
<dbReference type="Pfam" id="PF21948">
    <property type="entry name" value="LplA-B_cat"/>
    <property type="match status" value="1"/>
</dbReference>
<evidence type="ECO:0000313" key="8">
    <source>
        <dbReference type="EMBL" id="VDO97936.1"/>
    </source>
</evidence>
<comment type="function">
    <text evidence="5">Catalyzes the transfer of endogenously produced octanoic acid from octanoyl-acyl-carrier-protein onto the lipoyl domains of lipoate-dependent enzymes. Lipoyl-ACP can also act as a substrate although octanoyl-ACP is likely to be the physiological substrate.</text>
</comment>
<evidence type="ECO:0000256" key="5">
    <source>
        <dbReference type="PIRNR" id="PIRNR016262"/>
    </source>
</evidence>
<dbReference type="OrthoDB" id="19908at2759"/>
<dbReference type="Gene3D" id="3.30.930.10">
    <property type="entry name" value="Bira Bifunctional Protein, Domain 2"/>
    <property type="match status" value="1"/>
</dbReference>
<dbReference type="InterPro" id="IPR000544">
    <property type="entry name" value="Octanoyltransferase"/>
</dbReference>
<comment type="catalytic activity">
    <reaction evidence="5">
        <text>octanoyl-[ACP] + L-lysyl-[protein] = N(6)-octanoyl-L-lysyl-[protein] + holo-[ACP] + H(+)</text>
        <dbReference type="Rhea" id="RHEA:17665"/>
        <dbReference type="Rhea" id="RHEA-COMP:9636"/>
        <dbReference type="Rhea" id="RHEA-COMP:9685"/>
        <dbReference type="Rhea" id="RHEA-COMP:9752"/>
        <dbReference type="Rhea" id="RHEA-COMP:9928"/>
        <dbReference type="ChEBI" id="CHEBI:15378"/>
        <dbReference type="ChEBI" id="CHEBI:29969"/>
        <dbReference type="ChEBI" id="CHEBI:64479"/>
        <dbReference type="ChEBI" id="CHEBI:78463"/>
        <dbReference type="ChEBI" id="CHEBI:78809"/>
        <dbReference type="EC" id="2.3.1.181"/>
    </reaction>
</comment>
<dbReference type="PIRSF" id="PIRSF016262">
    <property type="entry name" value="LPLase"/>
    <property type="match status" value="1"/>
</dbReference>
<comment type="pathway">
    <text evidence="1 5">Protein modification; protein lipoylation via endogenous pathway; protein N(6)-(lipoyl)lysine from octanoyl-[acyl-carrier-protein]: step 1/2.</text>
</comment>
<dbReference type="InterPro" id="IPR020605">
    <property type="entry name" value="Octanoyltransferase_CS"/>
</dbReference>
<evidence type="ECO:0000259" key="7">
    <source>
        <dbReference type="PROSITE" id="PS51733"/>
    </source>
</evidence>
<dbReference type="PROSITE" id="PS51733">
    <property type="entry name" value="BPL_LPL_CATALYTIC"/>
    <property type="match status" value="1"/>
</dbReference>
<dbReference type="WBParaSite" id="SBAD_0000265201-mRNA-1">
    <property type="protein sequence ID" value="SBAD_0000265201-mRNA-1"/>
    <property type="gene ID" value="SBAD_0000265201"/>
</dbReference>
<dbReference type="EMBL" id="UZAM01007268">
    <property type="protein sequence ID" value="VDO97936.1"/>
    <property type="molecule type" value="Genomic_DNA"/>
</dbReference>
<dbReference type="GO" id="GO:0009249">
    <property type="term" value="P:protein lipoylation"/>
    <property type="evidence" value="ECO:0007669"/>
    <property type="project" value="InterPro"/>
</dbReference>
<evidence type="ECO:0000313" key="10">
    <source>
        <dbReference type="WBParaSite" id="SBAD_0000265201-mRNA-1"/>
    </source>
</evidence>
<evidence type="ECO:0000256" key="2">
    <source>
        <dbReference type="ARBA" id="ARBA00007907"/>
    </source>
</evidence>
<comment type="subcellular location">
    <subcellularLocation>
        <location evidence="5">Mitochondrion</location>
    </subcellularLocation>
</comment>
<dbReference type="Proteomes" id="UP000270296">
    <property type="component" value="Unassembled WGS sequence"/>
</dbReference>
<organism evidence="10">
    <name type="scientific">Soboliphyme baturini</name>
    <dbReference type="NCBI Taxonomy" id="241478"/>
    <lineage>
        <taxon>Eukaryota</taxon>
        <taxon>Metazoa</taxon>
        <taxon>Ecdysozoa</taxon>
        <taxon>Nematoda</taxon>
        <taxon>Enoplea</taxon>
        <taxon>Dorylaimia</taxon>
        <taxon>Dioctophymatida</taxon>
        <taxon>Dioctophymatoidea</taxon>
        <taxon>Soboliphymatidae</taxon>
        <taxon>Soboliphyme</taxon>
    </lineage>
</organism>
<accession>A0A183IFY4</accession>
<feature type="domain" description="BPL/LPL catalytic" evidence="7">
    <location>
        <begin position="46"/>
        <end position="202"/>
    </location>
</feature>
<gene>
    <name evidence="8" type="ORF">SBAD_LOCUS2528</name>
</gene>
<name>A0A183IFY4_9BILA</name>
<proteinExistence type="inferred from homology"/>
<evidence type="ECO:0000256" key="1">
    <source>
        <dbReference type="ARBA" id="ARBA00004821"/>
    </source>
</evidence>
<dbReference type="UniPathway" id="UPA00538">
    <property type="reaction ID" value="UER00592"/>
</dbReference>
<dbReference type="PANTHER" id="PTHR10993">
    <property type="entry name" value="OCTANOYLTRANSFERASE"/>
    <property type="match status" value="1"/>
</dbReference>
<protein>
    <recommendedName>
        <fullName evidence="5">Octanoyl-[acyl-carrier-protein]:protein N-octanoyltransferase LIPT2, mitochondrial</fullName>
        <ecNumber evidence="5">2.3.1.181</ecNumber>
    </recommendedName>
</protein>
<dbReference type="InterPro" id="IPR004143">
    <property type="entry name" value="BPL_LPL_catalytic"/>
</dbReference>
<dbReference type="PANTHER" id="PTHR10993:SF7">
    <property type="entry name" value="LIPOYLTRANSFERASE 2, MITOCHONDRIAL-RELATED"/>
    <property type="match status" value="1"/>
</dbReference>
<dbReference type="GO" id="GO:0033819">
    <property type="term" value="F:lipoyl(octanoyl) transferase activity"/>
    <property type="evidence" value="ECO:0007669"/>
    <property type="project" value="UniProtKB-EC"/>
</dbReference>
<evidence type="ECO:0000256" key="3">
    <source>
        <dbReference type="ARBA" id="ARBA00022679"/>
    </source>
</evidence>
<reference evidence="8 9" key="2">
    <citation type="submission" date="2018-11" db="EMBL/GenBank/DDBJ databases">
        <authorList>
            <consortium name="Pathogen Informatics"/>
        </authorList>
    </citation>
    <scope>NUCLEOTIDE SEQUENCE [LARGE SCALE GENOMIC DNA]</scope>
</reference>
<keyword evidence="5" id="KW-0496">Mitochondrion</keyword>
<dbReference type="PROSITE" id="PS01313">
    <property type="entry name" value="LIPB"/>
    <property type="match status" value="1"/>
</dbReference>
<evidence type="ECO:0000313" key="9">
    <source>
        <dbReference type="Proteomes" id="UP000270296"/>
    </source>
</evidence>
<keyword evidence="9" id="KW-1185">Reference proteome</keyword>
<evidence type="ECO:0000256" key="6">
    <source>
        <dbReference type="PIRSR" id="PIRSR016262-3"/>
    </source>
</evidence>
<dbReference type="AlphaFoldDB" id="A0A183IFY4"/>
<reference evidence="10" key="1">
    <citation type="submission" date="2016-06" db="UniProtKB">
        <authorList>
            <consortium name="WormBaseParasite"/>
        </authorList>
    </citation>
    <scope>IDENTIFICATION</scope>
</reference>
<keyword evidence="4 5" id="KW-0012">Acyltransferase</keyword>
<dbReference type="SUPFAM" id="SSF55681">
    <property type="entry name" value="Class II aaRS and biotin synthetases"/>
    <property type="match status" value="1"/>
</dbReference>
<sequence>MTLPRHVVVKWCGLMTYSSALQLQQKFVELLLSKKRQQNGAKDVTLPVHNTVLMLEHSPVYTIGVRTAHYDELEEKRLRSLGADFRRTDRGGLITFHGPGQLVVYPILALSDFRSSCAVKWYVTKLEQCLIDVCGRLGLNAYAPGVPYTGVWEIVPCGLVGKKATSLSNQLHRTVTVTDAIVPFVTAFAEHFNCIAVCDSKI</sequence>